<feature type="region of interest" description="Disordered" evidence="1">
    <location>
        <begin position="153"/>
        <end position="182"/>
    </location>
</feature>
<feature type="compositionally biased region" description="Gly residues" evidence="1">
    <location>
        <begin position="352"/>
        <end position="361"/>
    </location>
</feature>
<feature type="region of interest" description="Disordered" evidence="1">
    <location>
        <begin position="1"/>
        <end position="124"/>
    </location>
</feature>
<feature type="compositionally biased region" description="Basic and acidic residues" evidence="1">
    <location>
        <begin position="378"/>
        <end position="387"/>
    </location>
</feature>
<proteinExistence type="predicted"/>
<evidence type="ECO:0000313" key="2">
    <source>
        <dbReference type="EMBL" id="KAJ3168386.1"/>
    </source>
</evidence>
<feature type="compositionally biased region" description="Basic residues" evidence="1">
    <location>
        <begin position="312"/>
        <end position="323"/>
    </location>
</feature>
<accession>A0AAD5TBW7</accession>
<dbReference type="EMBL" id="JADGJQ010000122">
    <property type="protein sequence ID" value="KAJ3168386.1"/>
    <property type="molecule type" value="Genomic_DNA"/>
</dbReference>
<feature type="compositionally biased region" description="Low complexity" evidence="1">
    <location>
        <begin position="97"/>
        <end position="106"/>
    </location>
</feature>
<feature type="compositionally biased region" description="Low complexity" evidence="1">
    <location>
        <begin position="300"/>
        <end position="311"/>
    </location>
</feature>
<organism evidence="2 3">
    <name type="scientific">Geranomyces variabilis</name>
    <dbReference type="NCBI Taxonomy" id="109894"/>
    <lineage>
        <taxon>Eukaryota</taxon>
        <taxon>Fungi</taxon>
        <taxon>Fungi incertae sedis</taxon>
        <taxon>Chytridiomycota</taxon>
        <taxon>Chytridiomycota incertae sedis</taxon>
        <taxon>Chytridiomycetes</taxon>
        <taxon>Spizellomycetales</taxon>
        <taxon>Powellomycetaceae</taxon>
        <taxon>Geranomyces</taxon>
    </lineage>
</organism>
<evidence type="ECO:0000313" key="3">
    <source>
        <dbReference type="Proteomes" id="UP001212152"/>
    </source>
</evidence>
<feature type="region of interest" description="Disordered" evidence="1">
    <location>
        <begin position="250"/>
        <end position="275"/>
    </location>
</feature>
<feature type="compositionally biased region" description="Low complexity" evidence="1">
    <location>
        <begin position="250"/>
        <end position="269"/>
    </location>
</feature>
<reference evidence="2" key="1">
    <citation type="submission" date="2020-05" db="EMBL/GenBank/DDBJ databases">
        <title>Phylogenomic resolution of chytrid fungi.</title>
        <authorList>
            <person name="Stajich J.E."/>
            <person name="Amses K."/>
            <person name="Simmons R."/>
            <person name="Seto K."/>
            <person name="Myers J."/>
            <person name="Bonds A."/>
            <person name="Quandt C.A."/>
            <person name="Barry K."/>
            <person name="Liu P."/>
            <person name="Grigoriev I."/>
            <person name="Longcore J.E."/>
            <person name="James T.Y."/>
        </authorList>
    </citation>
    <scope>NUCLEOTIDE SEQUENCE</scope>
    <source>
        <strain evidence="2">JEL0379</strain>
    </source>
</reference>
<dbReference type="Proteomes" id="UP001212152">
    <property type="component" value="Unassembled WGS sequence"/>
</dbReference>
<dbReference type="AlphaFoldDB" id="A0AAD5TBW7"/>
<keyword evidence="3" id="KW-1185">Reference proteome</keyword>
<comment type="caution">
    <text evidence="2">The sequence shown here is derived from an EMBL/GenBank/DDBJ whole genome shotgun (WGS) entry which is preliminary data.</text>
</comment>
<feature type="region of interest" description="Disordered" evidence="1">
    <location>
        <begin position="291"/>
        <end position="325"/>
    </location>
</feature>
<evidence type="ECO:0000256" key="1">
    <source>
        <dbReference type="SAM" id="MobiDB-lite"/>
    </source>
</evidence>
<name>A0AAD5TBW7_9FUNG</name>
<protein>
    <submittedName>
        <fullName evidence="2">Uncharacterized protein</fullName>
    </submittedName>
</protein>
<sequence length="436" mass="48037">MAAVFAALPAPDLLVRRHHNPPIPEPRPPPPPPLPRRSQQPLFTGQKQKQKQKEQQQQQQQKHQQTRRRRPSPPSQGHLCRDDAPAAKASLPPPPAAAAATCSSRPARPPPPLPPQNTHHQTPRPVLLLRDRLSTLITDPRLRVQLGITPDVNPALLRPPTQHPPPTPSAAPSAKTDEGDDELARPALNSTRALHAQTRRAAAEQFDPVAAVQALMEVDGHTVRDVQSRITAKSLNIRRTHEQYHNLARIPSASSSSPSPHHTATITTSPQPPPYAIPRAKKSVPKAYLAARAPPPPPFLATESLPQTQTQSHHHHHHHPRHQQHLELDTISLPYPQEGMVSPYHAAAAEPGEGGGGGGVSKAGENENEPEEAVGPELPRRETDRPPISRASSRNVGDILRRATTMGRKTTVGEMMDVEDWTRWQWYLRPVRVEDF</sequence>
<gene>
    <name evidence="2" type="ORF">HDU87_001185</name>
</gene>
<feature type="region of interest" description="Disordered" evidence="1">
    <location>
        <begin position="347"/>
        <end position="399"/>
    </location>
</feature>
<feature type="compositionally biased region" description="Pro residues" evidence="1">
    <location>
        <begin position="21"/>
        <end position="35"/>
    </location>
</feature>